<feature type="transmembrane region" description="Helical" evidence="1">
    <location>
        <begin position="25"/>
        <end position="41"/>
    </location>
</feature>
<feature type="transmembrane region" description="Helical" evidence="1">
    <location>
        <begin position="121"/>
        <end position="141"/>
    </location>
</feature>
<proteinExistence type="predicted"/>
<dbReference type="Proteomes" id="UP000619534">
    <property type="component" value="Unassembled WGS sequence"/>
</dbReference>
<feature type="transmembrane region" description="Helical" evidence="1">
    <location>
        <begin position="5"/>
        <end position="20"/>
    </location>
</feature>
<keyword evidence="1" id="KW-0812">Transmembrane</keyword>
<evidence type="ECO:0000313" key="2">
    <source>
        <dbReference type="EMBL" id="GGC96548.1"/>
    </source>
</evidence>
<feature type="transmembrane region" description="Helical" evidence="1">
    <location>
        <begin position="89"/>
        <end position="109"/>
    </location>
</feature>
<accession>A0ABQ1PG53</accession>
<evidence type="ECO:0000313" key="3">
    <source>
        <dbReference type="Proteomes" id="UP000619534"/>
    </source>
</evidence>
<sequence length="149" mass="17483">MWSNLIFGLVIPLFILFFLYKRNPALVLLMYPLGVTIAYTANDWGFDLFWDVEPDHENPSLSAIPPSLGYFPMITALFAFTRKKYHVHILWHVFIYASVATLIEGMMVLTGKVHYYHGWNILFTFLIYISGFITVAIYVHVLRKYHIRF</sequence>
<gene>
    <name evidence="2" type="ORF">GCM10007216_29130</name>
</gene>
<feature type="transmembrane region" description="Helical" evidence="1">
    <location>
        <begin position="61"/>
        <end position="80"/>
    </location>
</feature>
<keyword evidence="1" id="KW-0472">Membrane</keyword>
<reference evidence="3" key="1">
    <citation type="journal article" date="2019" name="Int. J. Syst. Evol. Microbiol.">
        <title>The Global Catalogue of Microorganisms (GCM) 10K type strain sequencing project: providing services to taxonomists for standard genome sequencing and annotation.</title>
        <authorList>
            <consortium name="The Broad Institute Genomics Platform"/>
            <consortium name="The Broad Institute Genome Sequencing Center for Infectious Disease"/>
            <person name="Wu L."/>
            <person name="Ma J."/>
        </authorList>
    </citation>
    <scope>NUCLEOTIDE SEQUENCE [LARGE SCALE GENOMIC DNA]</scope>
    <source>
        <strain evidence="3">CCM 7282</strain>
    </source>
</reference>
<organism evidence="2 3">
    <name type="scientific">Thalassobacillus devorans</name>
    <dbReference type="NCBI Taxonomy" id="279813"/>
    <lineage>
        <taxon>Bacteria</taxon>
        <taxon>Bacillati</taxon>
        <taxon>Bacillota</taxon>
        <taxon>Bacilli</taxon>
        <taxon>Bacillales</taxon>
        <taxon>Bacillaceae</taxon>
        <taxon>Thalassobacillus</taxon>
    </lineage>
</organism>
<keyword evidence="1" id="KW-1133">Transmembrane helix</keyword>
<protein>
    <submittedName>
        <fullName evidence="2">Uncharacterized protein</fullName>
    </submittedName>
</protein>
<dbReference type="EMBL" id="BMCJ01000005">
    <property type="protein sequence ID" value="GGC96548.1"/>
    <property type="molecule type" value="Genomic_DNA"/>
</dbReference>
<keyword evidence="3" id="KW-1185">Reference proteome</keyword>
<dbReference type="RefSeq" id="WP_062442953.1">
    <property type="nucleotide sequence ID" value="NZ_BMCJ01000005.1"/>
</dbReference>
<name>A0ABQ1PG53_9BACI</name>
<evidence type="ECO:0000256" key="1">
    <source>
        <dbReference type="SAM" id="Phobius"/>
    </source>
</evidence>
<comment type="caution">
    <text evidence="2">The sequence shown here is derived from an EMBL/GenBank/DDBJ whole genome shotgun (WGS) entry which is preliminary data.</text>
</comment>